<comment type="caution">
    <text evidence="1">The sequence shown here is derived from an EMBL/GenBank/DDBJ whole genome shotgun (WGS) entry which is preliminary data.</text>
</comment>
<dbReference type="AlphaFoldDB" id="A0A2A6LPS4"/>
<proteinExistence type="predicted"/>
<evidence type="ECO:0000313" key="2">
    <source>
        <dbReference type="Proteomes" id="UP000220353"/>
    </source>
</evidence>
<accession>A0A2A6LPS4</accession>
<evidence type="ECO:0000313" key="1">
    <source>
        <dbReference type="EMBL" id="PDT44368.1"/>
    </source>
</evidence>
<reference evidence="1 2" key="1">
    <citation type="submission" date="2017-09" db="EMBL/GenBank/DDBJ databases">
        <title>Comparative genomics of rhizobia isolated from Phaseolus vulgaris in China.</title>
        <authorList>
            <person name="Tong W."/>
        </authorList>
    </citation>
    <scope>NUCLEOTIDE SEQUENCE [LARGE SCALE GENOMIC DNA]</scope>
    <source>
        <strain evidence="1 2">PCH1</strain>
    </source>
</reference>
<name>A0A2A6LPS4_RHIFR</name>
<dbReference type="Proteomes" id="UP000220353">
    <property type="component" value="Unassembled WGS sequence"/>
</dbReference>
<organism evidence="1 2">
    <name type="scientific">Rhizobium fredii</name>
    <name type="common">Sinorhizobium fredii</name>
    <dbReference type="NCBI Taxonomy" id="380"/>
    <lineage>
        <taxon>Bacteria</taxon>
        <taxon>Pseudomonadati</taxon>
        <taxon>Pseudomonadota</taxon>
        <taxon>Alphaproteobacteria</taxon>
        <taxon>Hyphomicrobiales</taxon>
        <taxon>Rhizobiaceae</taxon>
        <taxon>Sinorhizobium/Ensifer group</taxon>
        <taxon>Sinorhizobium</taxon>
    </lineage>
</organism>
<dbReference type="EMBL" id="NWTC01000034">
    <property type="protein sequence ID" value="PDT44368.1"/>
    <property type="molecule type" value="Genomic_DNA"/>
</dbReference>
<protein>
    <submittedName>
        <fullName evidence="1">Uncharacterized protein</fullName>
    </submittedName>
</protein>
<sequence>MSFTSPYIPPDDVNMLSAIFEELLRECHSRRDSAEAEDLAARLIAIYQSGVRDTMLLRKLSLPFMRQG</sequence>
<dbReference type="RefSeq" id="WP_097587871.1">
    <property type="nucleotide sequence ID" value="NZ_NWTC01000034.1"/>
</dbReference>
<gene>
    <name evidence="1" type="ORF">CO661_29735</name>
</gene>